<sequence length="288" mass="32327">MNAGAPIPLEPCPTEYLLRPFWLMRALYQTIAHPRGGYLSTKLFIPRDVWRVKGVKIKGVEDKIANCDFLYGGFDEARWAVRSVYMARTGCSKDATMGENMDFANMNSKSGSVSSKASSFSWRRLRSKNSAMGLSNNYSNKVTSPDMPKEGLTMGTLPMTSAPRSRFAKRDISQVQFSGPNANYMSALARLFDAAHKPLTKLRVKLKTPVFAMLIRLKSVLNFALVMQPSSSDITENNVVYHGRLGITLHYTYYIHTWMVLFWDLVVVACILFNDTITEGKDRAGHGE</sequence>
<feature type="transmembrane region" description="Helical" evidence="1">
    <location>
        <begin position="251"/>
        <end position="273"/>
    </location>
</feature>
<evidence type="ECO:0000256" key="1">
    <source>
        <dbReference type="SAM" id="Phobius"/>
    </source>
</evidence>
<evidence type="ECO:0000313" key="2">
    <source>
        <dbReference type="EMBL" id="KAA8571635.1"/>
    </source>
</evidence>
<accession>A0A5M9JY21</accession>
<keyword evidence="3" id="KW-1185">Reference proteome</keyword>
<name>A0A5M9JY21_MONFR</name>
<dbReference type="EMBL" id="VICG01000005">
    <property type="protein sequence ID" value="KAA8571635.1"/>
    <property type="molecule type" value="Genomic_DNA"/>
</dbReference>
<gene>
    <name evidence="2" type="ORF">EYC84_001629</name>
</gene>
<organism evidence="2 3">
    <name type="scientific">Monilinia fructicola</name>
    <name type="common">Brown rot fungus</name>
    <name type="synonym">Ciboria fructicola</name>
    <dbReference type="NCBI Taxonomy" id="38448"/>
    <lineage>
        <taxon>Eukaryota</taxon>
        <taxon>Fungi</taxon>
        <taxon>Dikarya</taxon>
        <taxon>Ascomycota</taxon>
        <taxon>Pezizomycotina</taxon>
        <taxon>Leotiomycetes</taxon>
        <taxon>Helotiales</taxon>
        <taxon>Sclerotiniaceae</taxon>
        <taxon>Monilinia</taxon>
    </lineage>
</organism>
<evidence type="ECO:0000313" key="3">
    <source>
        <dbReference type="Proteomes" id="UP000322873"/>
    </source>
</evidence>
<protein>
    <submittedName>
        <fullName evidence="2">Uncharacterized protein</fullName>
    </submittedName>
</protein>
<dbReference type="VEuPathDB" id="FungiDB:MFRU_016g01290"/>
<keyword evidence="1" id="KW-1133">Transmembrane helix</keyword>
<keyword evidence="1" id="KW-0812">Transmembrane</keyword>
<keyword evidence="1" id="KW-0472">Membrane</keyword>
<dbReference type="PANTHER" id="PTHR37327:SF1">
    <property type="entry name" value="MICROTUBULE INTERACTING AND TRANSPORT DOMAIN-CONTAINING PROTEIN"/>
    <property type="match status" value="1"/>
</dbReference>
<comment type="caution">
    <text evidence="2">The sequence shown here is derived from an EMBL/GenBank/DDBJ whole genome shotgun (WGS) entry which is preliminary data.</text>
</comment>
<dbReference type="PANTHER" id="PTHR37327">
    <property type="entry name" value="CHROMOSOME 1, WHOLE GENOME SHOTGUN SEQUENCE"/>
    <property type="match status" value="1"/>
</dbReference>
<reference evidence="2 3" key="1">
    <citation type="submission" date="2019-06" db="EMBL/GenBank/DDBJ databases">
        <title>Genome Sequence of the Brown Rot Fungal Pathogen Monilinia fructicola.</title>
        <authorList>
            <person name="De Miccolis Angelini R.M."/>
            <person name="Landi L."/>
            <person name="Abate D."/>
            <person name="Pollastro S."/>
            <person name="Romanazzi G."/>
            <person name="Faretra F."/>
        </authorList>
    </citation>
    <scope>NUCLEOTIDE SEQUENCE [LARGE SCALE GENOMIC DNA]</scope>
    <source>
        <strain evidence="2 3">Mfrc123</strain>
    </source>
</reference>
<dbReference type="AlphaFoldDB" id="A0A5M9JY21"/>
<proteinExistence type="predicted"/>
<dbReference type="Proteomes" id="UP000322873">
    <property type="component" value="Unassembled WGS sequence"/>
</dbReference>